<dbReference type="Gene3D" id="2.60.120.230">
    <property type="match status" value="1"/>
</dbReference>
<dbReference type="GO" id="GO:0004500">
    <property type="term" value="F:dopamine beta-monooxygenase activity"/>
    <property type="evidence" value="ECO:0007669"/>
    <property type="project" value="InterPro"/>
</dbReference>
<organism evidence="3 4">
    <name type="scientific">Ectocarpus siliculosus</name>
    <name type="common">Brown alga</name>
    <name type="synonym">Conferva siliculosa</name>
    <dbReference type="NCBI Taxonomy" id="2880"/>
    <lineage>
        <taxon>Eukaryota</taxon>
        <taxon>Sar</taxon>
        <taxon>Stramenopiles</taxon>
        <taxon>Ochrophyta</taxon>
        <taxon>PX clade</taxon>
        <taxon>Phaeophyceae</taxon>
        <taxon>Ectocarpales</taxon>
        <taxon>Ectocarpaceae</taxon>
        <taxon>Ectocarpus</taxon>
    </lineage>
</organism>
<dbReference type="OrthoDB" id="129121at2759"/>
<dbReference type="InterPro" id="IPR024548">
    <property type="entry name" value="Cu2_monoox_C"/>
</dbReference>
<feature type="domain" description="Copper type II ascorbate-dependent monooxygenase C-terminal" evidence="2">
    <location>
        <begin position="2"/>
        <end position="146"/>
    </location>
</feature>
<protein>
    <recommendedName>
        <fullName evidence="2">Copper type II ascorbate-dependent monooxygenase C-terminal domain-containing protein</fullName>
    </recommendedName>
</protein>
<name>D7FP36_ECTSI</name>
<dbReference type="eggNOG" id="KOG3568">
    <property type="taxonomic scope" value="Eukaryota"/>
</dbReference>
<dbReference type="SUPFAM" id="SSF49742">
    <property type="entry name" value="PHM/PNGase F"/>
    <property type="match status" value="1"/>
</dbReference>
<evidence type="ECO:0000259" key="2">
    <source>
        <dbReference type="Pfam" id="PF03712"/>
    </source>
</evidence>
<gene>
    <name evidence="3" type="ORF">Esi_0185_0016</name>
</gene>
<dbReference type="InterPro" id="IPR008977">
    <property type="entry name" value="PHM/PNGase_F_dom_sf"/>
</dbReference>
<dbReference type="Proteomes" id="UP000002630">
    <property type="component" value="Unassembled WGS sequence"/>
</dbReference>
<reference evidence="3 4" key="1">
    <citation type="journal article" date="2010" name="Nature">
        <title>The Ectocarpus genome and the independent evolution of multicellularity in brown algae.</title>
        <authorList>
            <person name="Cock J.M."/>
            <person name="Sterck L."/>
            <person name="Rouze P."/>
            <person name="Scornet D."/>
            <person name="Allen A.E."/>
            <person name="Amoutzias G."/>
            <person name="Anthouard V."/>
            <person name="Artiguenave F."/>
            <person name="Aury J.M."/>
            <person name="Badger J.H."/>
            <person name="Beszteri B."/>
            <person name="Billiau K."/>
            <person name="Bonnet E."/>
            <person name="Bothwell J.H."/>
            <person name="Bowler C."/>
            <person name="Boyen C."/>
            <person name="Brownlee C."/>
            <person name="Carrano C.J."/>
            <person name="Charrier B."/>
            <person name="Cho G.Y."/>
            <person name="Coelho S.M."/>
            <person name="Collen J."/>
            <person name="Corre E."/>
            <person name="Da Silva C."/>
            <person name="Delage L."/>
            <person name="Delaroque N."/>
            <person name="Dittami S.M."/>
            <person name="Doulbeau S."/>
            <person name="Elias M."/>
            <person name="Farnham G."/>
            <person name="Gachon C.M."/>
            <person name="Gschloessl B."/>
            <person name="Heesch S."/>
            <person name="Jabbari K."/>
            <person name="Jubin C."/>
            <person name="Kawai H."/>
            <person name="Kimura K."/>
            <person name="Kloareg B."/>
            <person name="Kupper F.C."/>
            <person name="Lang D."/>
            <person name="Le Bail A."/>
            <person name="Leblanc C."/>
            <person name="Lerouge P."/>
            <person name="Lohr M."/>
            <person name="Lopez P.J."/>
            <person name="Martens C."/>
            <person name="Maumus F."/>
            <person name="Michel G."/>
            <person name="Miranda-Saavedra D."/>
            <person name="Morales J."/>
            <person name="Moreau H."/>
            <person name="Motomura T."/>
            <person name="Nagasato C."/>
            <person name="Napoli C.A."/>
            <person name="Nelson D.R."/>
            <person name="Nyvall-Collen P."/>
            <person name="Peters A.F."/>
            <person name="Pommier C."/>
            <person name="Potin P."/>
            <person name="Poulain J."/>
            <person name="Quesneville H."/>
            <person name="Read B."/>
            <person name="Rensing S.A."/>
            <person name="Ritter A."/>
            <person name="Rousvoal S."/>
            <person name="Samanta M."/>
            <person name="Samson G."/>
            <person name="Schroeder D.C."/>
            <person name="Segurens B."/>
            <person name="Strittmatter M."/>
            <person name="Tonon T."/>
            <person name="Tregear J.W."/>
            <person name="Valentin K."/>
            <person name="von Dassow P."/>
            <person name="Yamagishi T."/>
            <person name="Van de Peer Y."/>
            <person name="Wincker P."/>
        </authorList>
    </citation>
    <scope>NUCLEOTIDE SEQUENCE [LARGE SCALE GENOMIC DNA]</scope>
    <source>
        <strain evidence="4">Ec32 / CCAP1310/4</strain>
    </source>
</reference>
<evidence type="ECO:0000256" key="1">
    <source>
        <dbReference type="ARBA" id="ARBA00023157"/>
    </source>
</evidence>
<proteinExistence type="predicted"/>
<dbReference type="EMBL" id="FN649760">
    <property type="protein sequence ID" value="CBJ30300.1"/>
    <property type="molecule type" value="Genomic_DNA"/>
</dbReference>
<dbReference type="Pfam" id="PF03712">
    <property type="entry name" value="Cu2_monoox_C"/>
    <property type="match status" value="1"/>
</dbReference>
<dbReference type="PANTHER" id="PTHR10157:SF23">
    <property type="entry name" value="MOXD1 HOMOLOG 1"/>
    <property type="match status" value="1"/>
</dbReference>
<dbReference type="InterPro" id="IPR014784">
    <property type="entry name" value="Cu2_ascorb_mOase-like_C"/>
</dbReference>
<dbReference type="PANTHER" id="PTHR10157">
    <property type="entry name" value="DOPAMINE BETA HYDROXYLASE RELATED"/>
    <property type="match status" value="1"/>
</dbReference>
<dbReference type="InterPro" id="IPR000945">
    <property type="entry name" value="DBH-like"/>
</dbReference>
<accession>D7FP36</accession>
<dbReference type="InParanoid" id="D7FP36"/>
<dbReference type="STRING" id="2880.D7FP36"/>
<sequence length="226" mass="24612">MGVIKLGDPYVALESQTLPDGKSTFSFGCPSTCTETHFEEEEVTVFSHLLHMHENGQRMLTRQYRTDSDGNEVLLHTADVEYYSFLQAGAHVVSVNDSTTIKKGDVFTTECFYDTSYSSVDSSNVTFGLGSENEMCIDYVLYYPDQRLPNGGACGLLACDGSILSYSELEEDSDFNRTFGVVDTCTSSANGEEGDESSSSSRATLHLLGLFAVFTTAALVLEAVIV</sequence>
<keyword evidence="4" id="KW-1185">Reference proteome</keyword>
<dbReference type="AlphaFoldDB" id="D7FP36"/>
<evidence type="ECO:0000313" key="4">
    <source>
        <dbReference type="Proteomes" id="UP000002630"/>
    </source>
</evidence>
<evidence type="ECO:0000313" key="3">
    <source>
        <dbReference type="EMBL" id="CBJ30300.1"/>
    </source>
</evidence>
<keyword evidence="1" id="KW-1015">Disulfide bond</keyword>